<evidence type="ECO:0000313" key="12">
    <source>
        <dbReference type="Proteomes" id="UP000434209"/>
    </source>
</evidence>
<evidence type="ECO:0000256" key="2">
    <source>
        <dbReference type="ARBA" id="ARBA00022448"/>
    </source>
</evidence>
<dbReference type="GO" id="GO:0005886">
    <property type="term" value="C:plasma membrane"/>
    <property type="evidence" value="ECO:0007669"/>
    <property type="project" value="UniProtKB-SubCell"/>
</dbReference>
<evidence type="ECO:0000256" key="8">
    <source>
        <dbReference type="SAM" id="MobiDB-lite"/>
    </source>
</evidence>
<feature type="transmembrane region" description="Helical" evidence="9">
    <location>
        <begin position="30"/>
        <end position="52"/>
    </location>
</feature>
<dbReference type="InterPro" id="IPR020846">
    <property type="entry name" value="MFS_dom"/>
</dbReference>
<dbReference type="KEGG" id="pacp:FAZ97_27195"/>
<dbReference type="GO" id="GO:0015293">
    <property type="term" value="F:symporter activity"/>
    <property type="evidence" value="ECO:0007669"/>
    <property type="project" value="UniProtKB-KW"/>
</dbReference>
<dbReference type="SUPFAM" id="SSF103473">
    <property type="entry name" value="MFS general substrate transporter"/>
    <property type="match status" value="1"/>
</dbReference>
<keyword evidence="6 9" id="KW-1133">Transmembrane helix</keyword>
<gene>
    <name evidence="11" type="ORF">FAZ97_27195</name>
</gene>
<feature type="transmembrane region" description="Helical" evidence="9">
    <location>
        <begin position="281"/>
        <end position="304"/>
    </location>
</feature>
<feature type="transmembrane region" description="Helical" evidence="9">
    <location>
        <begin position="409"/>
        <end position="429"/>
    </location>
</feature>
<dbReference type="EMBL" id="CP046911">
    <property type="protein sequence ID" value="QGZ58664.1"/>
    <property type="molecule type" value="Genomic_DNA"/>
</dbReference>
<dbReference type="PROSITE" id="PS50850">
    <property type="entry name" value="MFS"/>
    <property type="match status" value="1"/>
</dbReference>
<name>A0A7Z2GBN4_9BURK</name>
<organism evidence="11 12">
    <name type="scientific">Paraburkholderia acidiphila</name>
    <dbReference type="NCBI Taxonomy" id="2571747"/>
    <lineage>
        <taxon>Bacteria</taxon>
        <taxon>Pseudomonadati</taxon>
        <taxon>Pseudomonadota</taxon>
        <taxon>Betaproteobacteria</taxon>
        <taxon>Burkholderiales</taxon>
        <taxon>Burkholderiaceae</taxon>
        <taxon>Paraburkholderia</taxon>
    </lineage>
</organism>
<dbReference type="Pfam" id="PF07690">
    <property type="entry name" value="MFS_1"/>
    <property type="match status" value="1"/>
</dbReference>
<feature type="transmembrane region" description="Helical" evidence="9">
    <location>
        <begin position="58"/>
        <end position="82"/>
    </location>
</feature>
<feature type="transmembrane region" description="Helical" evidence="9">
    <location>
        <begin position="201"/>
        <end position="220"/>
    </location>
</feature>
<dbReference type="InterPro" id="IPR036259">
    <property type="entry name" value="MFS_trans_sf"/>
</dbReference>
<keyword evidence="4 9" id="KW-0812">Transmembrane</keyword>
<evidence type="ECO:0000256" key="5">
    <source>
        <dbReference type="ARBA" id="ARBA00022847"/>
    </source>
</evidence>
<evidence type="ECO:0000256" key="9">
    <source>
        <dbReference type="SAM" id="Phobius"/>
    </source>
</evidence>
<dbReference type="Proteomes" id="UP000434209">
    <property type="component" value="Chromosome 3"/>
</dbReference>
<accession>A0A7Z2GBN4</accession>
<feature type="transmembrane region" description="Helical" evidence="9">
    <location>
        <begin position="103"/>
        <end position="126"/>
    </location>
</feature>
<feature type="transmembrane region" description="Helical" evidence="9">
    <location>
        <begin position="316"/>
        <end position="335"/>
    </location>
</feature>
<evidence type="ECO:0000256" key="1">
    <source>
        <dbReference type="ARBA" id="ARBA00004651"/>
    </source>
</evidence>
<protein>
    <submittedName>
        <fullName evidence="11">MFS transporter</fullName>
    </submittedName>
</protein>
<dbReference type="InterPro" id="IPR011701">
    <property type="entry name" value="MFS"/>
</dbReference>
<dbReference type="RefSeq" id="WP_158761699.1">
    <property type="nucleotide sequence ID" value="NZ_CP046911.1"/>
</dbReference>
<keyword evidence="7 9" id="KW-0472">Membrane</keyword>
<keyword evidence="5" id="KW-0769">Symport</keyword>
<proteinExistence type="predicted"/>
<feature type="transmembrane region" description="Helical" evidence="9">
    <location>
        <begin position="177"/>
        <end position="195"/>
    </location>
</feature>
<keyword evidence="2" id="KW-0813">Transport</keyword>
<sequence>MSIDSLPAHHGSEPWSEPAQSTSGKNVSRLIIATSIGNALEFYDLLAYGYFATTLSKLFFPVHNATISLLLTLGTFALSYLARPFGALVLGSYSDRKGRKASLTLSIAMMTIGTGMVALMPTYATIGILAPIGIFASRLVQGFSAGGEFGSSTAFLVEHAPQRSGFMSSWQFSSQGASTLLVSLFGAVLTGALTQPQLESWGWRIPFLFGVLIGPVGLYIRRRMDETPEFERVEKAESPVRELFATQKAQVIASIGVLILTTSAQYVLLYMPTYAARQLGLAPSSGFIATLVAGLIAIVLTPIVGHWSDKIGRTRIMFVAGVLFLLTVYPAFMLVNAHPSLPTLLAAVIWIAVLKVTYFASIPALMASFFPTRTRTTGMALAYNVGTTAFGGFTPLAVASLIAATGNNLAPGIWLMFAAVLSLATLTWARVKLGAR</sequence>
<dbReference type="PANTHER" id="PTHR43528">
    <property type="entry name" value="ALPHA-KETOGLUTARATE PERMEASE"/>
    <property type="match status" value="1"/>
</dbReference>
<feature type="transmembrane region" description="Helical" evidence="9">
    <location>
        <begin position="347"/>
        <end position="369"/>
    </location>
</feature>
<reference evidence="11 12" key="1">
    <citation type="submission" date="2019-12" db="EMBL/GenBank/DDBJ databases">
        <title>Paraburkholderia acidiphila 7Q-K02 sp. nov and Paraburkholderia acidisoli DHF22 sp. nov., two strains isolated from forest soil.</title>
        <authorList>
            <person name="Gao Z."/>
            <person name="Qiu L."/>
        </authorList>
    </citation>
    <scope>NUCLEOTIDE SEQUENCE [LARGE SCALE GENOMIC DNA]</scope>
    <source>
        <strain evidence="11 12">7Q-K02</strain>
    </source>
</reference>
<evidence type="ECO:0000256" key="7">
    <source>
        <dbReference type="ARBA" id="ARBA00023136"/>
    </source>
</evidence>
<dbReference type="InterPro" id="IPR051084">
    <property type="entry name" value="H+-coupled_symporters"/>
</dbReference>
<feature type="transmembrane region" description="Helical" evidence="9">
    <location>
        <begin position="251"/>
        <end position="269"/>
    </location>
</feature>
<comment type="subcellular location">
    <subcellularLocation>
        <location evidence="1">Cell membrane</location>
        <topology evidence="1">Multi-pass membrane protein</topology>
    </subcellularLocation>
</comment>
<feature type="region of interest" description="Disordered" evidence="8">
    <location>
        <begin position="1"/>
        <end position="22"/>
    </location>
</feature>
<feature type="domain" description="Major facilitator superfamily (MFS) profile" evidence="10">
    <location>
        <begin position="30"/>
        <end position="436"/>
    </location>
</feature>
<feature type="transmembrane region" description="Helical" evidence="9">
    <location>
        <begin position="381"/>
        <end position="403"/>
    </location>
</feature>
<evidence type="ECO:0000256" key="6">
    <source>
        <dbReference type="ARBA" id="ARBA00022989"/>
    </source>
</evidence>
<keyword evidence="12" id="KW-1185">Reference proteome</keyword>
<dbReference type="AlphaFoldDB" id="A0A7Z2GBN4"/>
<evidence type="ECO:0000259" key="10">
    <source>
        <dbReference type="PROSITE" id="PS50850"/>
    </source>
</evidence>
<dbReference type="Gene3D" id="1.20.1250.20">
    <property type="entry name" value="MFS general substrate transporter like domains"/>
    <property type="match status" value="2"/>
</dbReference>
<dbReference type="OrthoDB" id="6766492at2"/>
<dbReference type="FunFam" id="1.20.1250.20:FF:000001">
    <property type="entry name" value="Dicarboxylate MFS transporter"/>
    <property type="match status" value="1"/>
</dbReference>
<evidence type="ECO:0000256" key="3">
    <source>
        <dbReference type="ARBA" id="ARBA00022475"/>
    </source>
</evidence>
<evidence type="ECO:0000256" key="4">
    <source>
        <dbReference type="ARBA" id="ARBA00022692"/>
    </source>
</evidence>
<evidence type="ECO:0000313" key="11">
    <source>
        <dbReference type="EMBL" id="QGZ58664.1"/>
    </source>
</evidence>
<keyword evidence="3" id="KW-1003">Cell membrane</keyword>
<dbReference type="PANTHER" id="PTHR43528:SF8">
    <property type="entry name" value="BLR0239 PROTEIN"/>
    <property type="match status" value="1"/>
</dbReference>